<name>A0A0C3BKZ7_PILCF</name>
<feature type="region of interest" description="Disordered" evidence="1">
    <location>
        <begin position="35"/>
        <end position="68"/>
    </location>
</feature>
<proteinExistence type="predicted"/>
<accession>A0A0C3BKZ7</accession>
<reference evidence="3" key="2">
    <citation type="submission" date="2015-01" db="EMBL/GenBank/DDBJ databases">
        <title>Evolutionary Origins and Diversification of the Mycorrhizal Mutualists.</title>
        <authorList>
            <consortium name="DOE Joint Genome Institute"/>
            <consortium name="Mycorrhizal Genomics Consortium"/>
            <person name="Kohler A."/>
            <person name="Kuo A."/>
            <person name="Nagy L.G."/>
            <person name="Floudas D."/>
            <person name="Copeland A."/>
            <person name="Barry K.W."/>
            <person name="Cichocki N."/>
            <person name="Veneault-Fourrey C."/>
            <person name="LaButti K."/>
            <person name="Lindquist E.A."/>
            <person name="Lipzen A."/>
            <person name="Lundell T."/>
            <person name="Morin E."/>
            <person name="Murat C."/>
            <person name="Riley R."/>
            <person name="Ohm R."/>
            <person name="Sun H."/>
            <person name="Tunlid A."/>
            <person name="Henrissat B."/>
            <person name="Grigoriev I.V."/>
            <person name="Hibbett D.S."/>
            <person name="Martin F."/>
        </authorList>
    </citation>
    <scope>NUCLEOTIDE SEQUENCE [LARGE SCALE GENOMIC DNA]</scope>
    <source>
        <strain evidence="3">F 1598</strain>
    </source>
</reference>
<organism evidence="2 3">
    <name type="scientific">Piloderma croceum (strain F 1598)</name>
    <dbReference type="NCBI Taxonomy" id="765440"/>
    <lineage>
        <taxon>Eukaryota</taxon>
        <taxon>Fungi</taxon>
        <taxon>Dikarya</taxon>
        <taxon>Basidiomycota</taxon>
        <taxon>Agaricomycotina</taxon>
        <taxon>Agaricomycetes</taxon>
        <taxon>Agaricomycetidae</taxon>
        <taxon>Atheliales</taxon>
        <taxon>Atheliaceae</taxon>
        <taxon>Piloderma</taxon>
    </lineage>
</organism>
<dbReference type="OrthoDB" id="3061143at2759"/>
<dbReference type="InParanoid" id="A0A0C3BKZ7"/>
<sequence length="525" mass="57239">MPLTRNATSTTDAANLTAFTSVSGAPHIDFRDHEDIANSADDPPNGSQGSDGEDDAGGARIPVPPLEGSLISFTNHPANLPNLYQAENHPLRKHGHARTFVYIQDTDEEGLRNSFQAGKDFVIPIAKREDVTATSGSLELFDGDELYTALFALDSAPAPVHLLSYSCARVLTLAFPHSHYRAPAPTFPYLHLLIALCLEGLLTHSHPSIHCERINGNAVFSRDMWGSGLPEHDTIQAWVVGRHLLSKDIQDRVEKVRNDAHGPDDMCGPTKAKKKKDAWAGGIAFERNKRAVAVGNTRCYTVGTSYPAAKVMSAPAKGGKWNGEWDPDLLARKEFVSTMTACATEAMMHAPDKVIENLKNNTEMCNFPRVGCPDNYYYQSVQYNVAHTERFHSGASLKKDMGSFGGKHQDLRDGPPAYSAGTSHSKLPDRYDNGCFFLCELGVHIYLTNMQVLHISGLKTHGGSVPTAPEGVIDIAEWAYHFFVICYPPGAYINGTGHSALAALPNHSPFILGPEMTNLMCVALF</sequence>
<dbReference type="HOGENOM" id="CLU_518862_0_0_1"/>
<evidence type="ECO:0000313" key="3">
    <source>
        <dbReference type="Proteomes" id="UP000054166"/>
    </source>
</evidence>
<reference evidence="2 3" key="1">
    <citation type="submission" date="2014-04" db="EMBL/GenBank/DDBJ databases">
        <authorList>
            <consortium name="DOE Joint Genome Institute"/>
            <person name="Kuo A."/>
            <person name="Tarkka M."/>
            <person name="Buscot F."/>
            <person name="Kohler A."/>
            <person name="Nagy L.G."/>
            <person name="Floudas D."/>
            <person name="Copeland A."/>
            <person name="Barry K.W."/>
            <person name="Cichocki N."/>
            <person name="Veneault-Fourrey C."/>
            <person name="LaButti K."/>
            <person name="Lindquist E.A."/>
            <person name="Lipzen A."/>
            <person name="Lundell T."/>
            <person name="Morin E."/>
            <person name="Murat C."/>
            <person name="Sun H."/>
            <person name="Tunlid A."/>
            <person name="Henrissat B."/>
            <person name="Grigoriev I.V."/>
            <person name="Hibbett D.S."/>
            <person name="Martin F."/>
            <person name="Nordberg H.P."/>
            <person name="Cantor M.N."/>
            <person name="Hua S.X."/>
        </authorList>
    </citation>
    <scope>NUCLEOTIDE SEQUENCE [LARGE SCALE GENOMIC DNA]</scope>
    <source>
        <strain evidence="2 3">F 1598</strain>
    </source>
</reference>
<gene>
    <name evidence="2" type="ORF">PILCRDRAFT_11469</name>
</gene>
<evidence type="ECO:0000256" key="1">
    <source>
        <dbReference type="SAM" id="MobiDB-lite"/>
    </source>
</evidence>
<protein>
    <submittedName>
        <fullName evidence="2">Uncharacterized protein</fullName>
    </submittedName>
</protein>
<evidence type="ECO:0000313" key="2">
    <source>
        <dbReference type="EMBL" id="KIM78012.1"/>
    </source>
</evidence>
<dbReference type="EMBL" id="KN833019">
    <property type="protein sequence ID" value="KIM78012.1"/>
    <property type="molecule type" value="Genomic_DNA"/>
</dbReference>
<keyword evidence="3" id="KW-1185">Reference proteome</keyword>
<dbReference type="Proteomes" id="UP000054166">
    <property type="component" value="Unassembled WGS sequence"/>
</dbReference>
<dbReference type="AlphaFoldDB" id="A0A0C3BKZ7"/>